<organism evidence="4 5">
    <name type="scientific">Gracilariopsis chorda</name>
    <dbReference type="NCBI Taxonomy" id="448386"/>
    <lineage>
        <taxon>Eukaryota</taxon>
        <taxon>Rhodophyta</taxon>
        <taxon>Florideophyceae</taxon>
        <taxon>Rhodymeniophycidae</taxon>
        <taxon>Gracilariales</taxon>
        <taxon>Gracilariaceae</taxon>
        <taxon>Gracilariopsis</taxon>
    </lineage>
</organism>
<proteinExistence type="predicted"/>
<evidence type="ECO:0000313" key="4">
    <source>
        <dbReference type="EMBL" id="PXF41088.1"/>
    </source>
</evidence>
<reference evidence="4 5" key="1">
    <citation type="journal article" date="2018" name="Mol. Biol. Evol.">
        <title>Analysis of the draft genome of the red seaweed Gracilariopsis chorda provides insights into genome size evolution in Rhodophyta.</title>
        <authorList>
            <person name="Lee J."/>
            <person name="Yang E.C."/>
            <person name="Graf L."/>
            <person name="Yang J.H."/>
            <person name="Qiu H."/>
            <person name="Zel Zion U."/>
            <person name="Chan C.X."/>
            <person name="Stephens T.G."/>
            <person name="Weber A.P.M."/>
            <person name="Boo G.H."/>
            <person name="Boo S.M."/>
            <person name="Kim K.M."/>
            <person name="Shin Y."/>
            <person name="Jung M."/>
            <person name="Lee S.J."/>
            <person name="Yim H.S."/>
            <person name="Lee J.H."/>
            <person name="Bhattacharya D."/>
            <person name="Yoon H.S."/>
        </authorList>
    </citation>
    <scope>NUCLEOTIDE SEQUENCE [LARGE SCALE GENOMIC DNA]</scope>
    <source>
        <strain evidence="4 5">SKKU-2015</strain>
        <tissue evidence="4">Whole body</tissue>
    </source>
</reference>
<dbReference type="AlphaFoldDB" id="A0A2V3IGC6"/>
<feature type="region of interest" description="Disordered" evidence="2">
    <location>
        <begin position="209"/>
        <end position="234"/>
    </location>
</feature>
<dbReference type="EMBL" id="NBIV01000236">
    <property type="protein sequence ID" value="PXF41088.1"/>
    <property type="molecule type" value="Genomic_DNA"/>
</dbReference>
<evidence type="ECO:0000256" key="1">
    <source>
        <dbReference type="SAM" id="Coils"/>
    </source>
</evidence>
<sequence>MNSSFNPSEPLDTAVAASANPTAAHHPEPSDQPHAQPPASAPLDHTTLAAVHSIDKLHQDVVVTEVDVELANSTTNSSPKRPRSAEAPPPIVIPSISDVVGTSAIGNGVDLIESDANDLSNHVHMSIVAPPATDSTHPQGEPHSRPPNSAAALPVSADNPPPIHLDSAVHAAAVHAVALTVDPATDHQQAALSDLMPAATTAQAIVNTSDLNAQQQQPQAKRRRKTYHTEEERRQARILKNRRTAEESRQRRLKRMKELEEIAAKAAARERELLDQIRQGKEQLQEAAKIETSLRTILHEKEEELAHKDSELAQKEAELVQRDDEVQRLHDKLAMK</sequence>
<feature type="region of interest" description="Disordered" evidence="2">
    <location>
        <begin position="129"/>
        <end position="164"/>
    </location>
</feature>
<feature type="coiled-coil region" evidence="1">
    <location>
        <begin position="256"/>
        <end position="332"/>
    </location>
</feature>
<protein>
    <recommendedName>
        <fullName evidence="3">BZIP domain-containing protein</fullName>
    </recommendedName>
</protein>
<name>A0A2V3IGC6_9FLOR</name>
<keyword evidence="5" id="KW-1185">Reference proteome</keyword>
<dbReference type="PROSITE" id="PS50217">
    <property type="entry name" value="BZIP"/>
    <property type="match status" value="1"/>
</dbReference>
<feature type="compositionally biased region" description="Low complexity" evidence="2">
    <location>
        <begin position="14"/>
        <end position="24"/>
    </location>
</feature>
<keyword evidence="1" id="KW-0175">Coiled coil</keyword>
<dbReference type="OrthoDB" id="6049at2759"/>
<comment type="caution">
    <text evidence="4">The sequence shown here is derived from an EMBL/GenBank/DDBJ whole genome shotgun (WGS) entry which is preliminary data.</text>
</comment>
<feature type="region of interest" description="Disordered" evidence="2">
    <location>
        <begin position="1"/>
        <end position="46"/>
    </location>
</feature>
<accession>A0A2V3IGC6</accession>
<evidence type="ECO:0000259" key="3">
    <source>
        <dbReference type="PROSITE" id="PS50217"/>
    </source>
</evidence>
<feature type="domain" description="BZIP" evidence="3">
    <location>
        <begin position="231"/>
        <end position="294"/>
    </location>
</feature>
<dbReference type="Proteomes" id="UP000247409">
    <property type="component" value="Unassembled WGS sequence"/>
</dbReference>
<gene>
    <name evidence="4" type="ORF">BWQ96_09192</name>
</gene>
<evidence type="ECO:0000256" key="2">
    <source>
        <dbReference type="SAM" id="MobiDB-lite"/>
    </source>
</evidence>
<evidence type="ECO:0000313" key="5">
    <source>
        <dbReference type="Proteomes" id="UP000247409"/>
    </source>
</evidence>
<dbReference type="InterPro" id="IPR004827">
    <property type="entry name" value="bZIP"/>
</dbReference>
<dbReference type="GO" id="GO:0003700">
    <property type="term" value="F:DNA-binding transcription factor activity"/>
    <property type="evidence" value="ECO:0007669"/>
    <property type="project" value="InterPro"/>
</dbReference>